<sequence>MTDAILGVSRNQCPETHTFHLPCGECTLEDVALQLGLPIDGSAITGISTIAGPTALCYSLLRLSPNNAESKFFGLRFSWLKVNFEHLSINATEQENVHSYSWGSAVLAILYRELCWTTKPDAVDIGGYLILLQS</sequence>
<organism evidence="2 3">
    <name type="scientific">Gossypium hirsutum</name>
    <name type="common">Upland cotton</name>
    <name type="synonym">Gossypium mexicanum</name>
    <dbReference type="NCBI Taxonomy" id="3635"/>
    <lineage>
        <taxon>Eukaryota</taxon>
        <taxon>Viridiplantae</taxon>
        <taxon>Streptophyta</taxon>
        <taxon>Embryophyta</taxon>
        <taxon>Tracheophyta</taxon>
        <taxon>Spermatophyta</taxon>
        <taxon>Magnoliopsida</taxon>
        <taxon>eudicotyledons</taxon>
        <taxon>Gunneridae</taxon>
        <taxon>Pentapetalae</taxon>
        <taxon>rosids</taxon>
        <taxon>malvids</taxon>
        <taxon>Malvales</taxon>
        <taxon>Malvaceae</taxon>
        <taxon>Malvoideae</taxon>
        <taxon>Gossypium</taxon>
    </lineage>
</organism>
<dbReference type="RefSeq" id="XP_016681335.1">
    <property type="nucleotide sequence ID" value="XM_016825846.1"/>
</dbReference>
<dbReference type="PANTHER" id="PTHR46033:SF8">
    <property type="entry name" value="PROTEIN MAINTENANCE OF MERISTEMS-LIKE"/>
    <property type="match status" value="1"/>
</dbReference>
<name>A0A1U8ITD6_GOSHI</name>
<dbReference type="PaxDb" id="3635-A0A1U8ITD6"/>
<evidence type="ECO:0000259" key="1">
    <source>
        <dbReference type="Pfam" id="PF10536"/>
    </source>
</evidence>
<accession>A0A1U8ITD6</accession>
<keyword evidence="2" id="KW-1185">Reference proteome</keyword>
<dbReference type="Proteomes" id="UP000818029">
    <property type="component" value="Chromosome D06"/>
</dbReference>
<dbReference type="InterPro" id="IPR019557">
    <property type="entry name" value="AminoTfrase-like_pln_mobile"/>
</dbReference>
<dbReference type="GO" id="GO:0010073">
    <property type="term" value="P:meristem maintenance"/>
    <property type="evidence" value="ECO:0007669"/>
    <property type="project" value="InterPro"/>
</dbReference>
<proteinExistence type="predicted"/>
<gene>
    <name evidence="3" type="primary">LOC107900146</name>
</gene>
<evidence type="ECO:0000313" key="3">
    <source>
        <dbReference type="RefSeq" id="XP_016681335.1"/>
    </source>
</evidence>
<dbReference type="InterPro" id="IPR044824">
    <property type="entry name" value="MAIN-like"/>
</dbReference>
<dbReference type="KEGG" id="ghi:107900146"/>
<dbReference type="PANTHER" id="PTHR46033">
    <property type="entry name" value="PROTEIN MAIN-LIKE 2"/>
    <property type="match status" value="1"/>
</dbReference>
<dbReference type="AlphaFoldDB" id="A0A1U8ITD6"/>
<protein>
    <submittedName>
        <fullName evidence="3">Serine/threonine-protein phosphatase 7 long form homolog</fullName>
    </submittedName>
</protein>
<dbReference type="Pfam" id="PF10536">
    <property type="entry name" value="PMD"/>
    <property type="match status" value="1"/>
</dbReference>
<dbReference type="GeneID" id="107900146"/>
<reference evidence="3" key="2">
    <citation type="submission" date="2025-08" db="UniProtKB">
        <authorList>
            <consortium name="RefSeq"/>
        </authorList>
    </citation>
    <scope>IDENTIFICATION</scope>
</reference>
<reference evidence="2" key="1">
    <citation type="journal article" date="2020" name="Nat. Genet.">
        <title>Genomic diversifications of five Gossypium allopolyploid species and their impact on cotton improvement.</title>
        <authorList>
            <person name="Chen Z.J."/>
            <person name="Sreedasyam A."/>
            <person name="Ando A."/>
            <person name="Song Q."/>
            <person name="De Santiago L.M."/>
            <person name="Hulse-Kemp A.M."/>
            <person name="Ding M."/>
            <person name="Ye W."/>
            <person name="Kirkbride R.C."/>
            <person name="Jenkins J."/>
            <person name="Plott C."/>
            <person name="Lovell J."/>
            <person name="Lin Y.M."/>
            <person name="Vaughn R."/>
            <person name="Liu B."/>
            <person name="Simpson S."/>
            <person name="Scheffler B.E."/>
            <person name="Wen L."/>
            <person name="Saski C.A."/>
            <person name="Grover C.E."/>
            <person name="Hu G."/>
            <person name="Conover J.L."/>
            <person name="Carlson J.W."/>
            <person name="Shu S."/>
            <person name="Boston L.B."/>
            <person name="Williams M."/>
            <person name="Peterson D.G."/>
            <person name="McGee K."/>
            <person name="Jones D.C."/>
            <person name="Wendel J.F."/>
            <person name="Stelly D.M."/>
            <person name="Grimwood J."/>
            <person name="Schmutz J."/>
        </authorList>
    </citation>
    <scope>NUCLEOTIDE SEQUENCE [LARGE SCALE GENOMIC DNA]</scope>
    <source>
        <strain evidence="2">cv. TM-1</strain>
    </source>
</reference>
<evidence type="ECO:0000313" key="2">
    <source>
        <dbReference type="Proteomes" id="UP000818029"/>
    </source>
</evidence>
<feature type="domain" description="Aminotransferase-like plant mobile" evidence="1">
    <location>
        <begin position="4"/>
        <end position="85"/>
    </location>
</feature>